<organism evidence="2">
    <name type="scientific">Tanacetum cinerariifolium</name>
    <name type="common">Dalmatian daisy</name>
    <name type="synonym">Chrysanthemum cinerariifolium</name>
    <dbReference type="NCBI Taxonomy" id="118510"/>
    <lineage>
        <taxon>Eukaryota</taxon>
        <taxon>Viridiplantae</taxon>
        <taxon>Streptophyta</taxon>
        <taxon>Embryophyta</taxon>
        <taxon>Tracheophyta</taxon>
        <taxon>Spermatophyta</taxon>
        <taxon>Magnoliopsida</taxon>
        <taxon>eudicotyledons</taxon>
        <taxon>Gunneridae</taxon>
        <taxon>Pentapetalae</taxon>
        <taxon>asterids</taxon>
        <taxon>campanulids</taxon>
        <taxon>Asterales</taxon>
        <taxon>Asteraceae</taxon>
        <taxon>Asteroideae</taxon>
        <taxon>Anthemideae</taxon>
        <taxon>Anthemidinae</taxon>
        <taxon>Tanacetum</taxon>
    </lineage>
</organism>
<feature type="region of interest" description="Disordered" evidence="1">
    <location>
        <begin position="994"/>
        <end position="1018"/>
    </location>
</feature>
<reference evidence="2" key="1">
    <citation type="journal article" date="2019" name="Sci. Rep.">
        <title>Draft genome of Tanacetum cinerariifolium, the natural source of mosquito coil.</title>
        <authorList>
            <person name="Yamashiro T."/>
            <person name="Shiraishi A."/>
            <person name="Satake H."/>
            <person name="Nakayama K."/>
        </authorList>
    </citation>
    <scope>NUCLEOTIDE SEQUENCE</scope>
</reference>
<sequence>MAMQVLKIMLILERRCQHHIVLPLWSSISSTYKSSDDKAVDDKPKDDTEYEASDAVDTLGKEFKQGCMDQRGATKDDSTNNFNTVSNPVNVASTSGTFSDGGPTSPHPDAFIPANTLLHVDQDDSQIPDLEDTAELRSNGIFNNAYDDDLDVFTSLVQSVGVEADFNNMESSTVVSPIPTHRVYKDHPKDQILGAPKSIVQTRGMVKKSSGAHAFMEPKKVAQYLDDESWIEAMQEELLNKKDERGIVVRNKARLPLHHTWDLLSTKLMLKVPLYGTIKEEVYVSQPFGFIDPQFLNKVYKVEKALYGLHQASKPGLQVKQSKEGIFISQDKYVAKILKKFDFSSVKIASTPIKTHKPLVKDEEDVDVDVYLNRSMIRSLMYLTASRPDIMFAVGACSRDYPFDLEAYSDSDYVGANLDRKSTTGEYVAAANCYGQGNNGDKLVSAAGFSAAGFGLYYWHNLVLPSEKLVLAGKVSVAGLLLEKAATTASLDAQQDSSNISKTQSKATLNEPTPQGEGLGSGLRRQEPMGGAIAQVRPEGASIQSIDPHLSTSHTVRSGEDRMEHEIELMNPVPQQPHDSPLSRGHTPGSDEGSMTLKELTDLCTTLLQQVLDMENVKTTQDADTEMIVEDKGNGEKGGSTAKTVSTAMPYISAARPEVKTVEPKTPPTTIILFDDEDVTIADTLVKMKNHIAKEKGIAFKGVDDSARPIRSITTLQPLPTIDPKDKDLDEEARTKRERQEEASKAALAEMYDKVQAQIDDDHELAARLTYEEQEKYIVEERSKLLVKFFERRKKQLAKERAEAIRSKPPTKTQLRYLMMTYLKNTGSKEDEKIGSRKKRAASSSSKQKSPKKLKVNDQEYEDSDNKFRKCLKMVPDDDKAIDYETLDVKSLIVDCESQVLKTNEAGDVHVYKLVRLDGSYRHFLTFSRMLEVLDRKDVLDLHKIIIERFLANDPEEKRYPLTKEILEKMLSSRLEAETESTLALDLINGKRKIRKRTKSEQNRTKTGSVEKPGNVKA</sequence>
<dbReference type="EMBL" id="BKCJ010229324">
    <property type="protein sequence ID" value="GEY98761.1"/>
    <property type="molecule type" value="Genomic_DNA"/>
</dbReference>
<evidence type="ECO:0008006" key="3">
    <source>
        <dbReference type="Google" id="ProtNLM"/>
    </source>
</evidence>
<dbReference type="PANTHER" id="PTHR11439">
    <property type="entry name" value="GAG-POL-RELATED RETROTRANSPOSON"/>
    <property type="match status" value="1"/>
</dbReference>
<feature type="region of interest" description="Disordered" evidence="1">
    <location>
        <begin position="540"/>
        <end position="595"/>
    </location>
</feature>
<protein>
    <recommendedName>
        <fullName evidence="3">Reverse transcriptase Ty1/copia-type domain-containing protein</fullName>
    </recommendedName>
</protein>
<feature type="compositionally biased region" description="Basic and acidic residues" evidence="1">
    <location>
        <begin position="557"/>
        <end position="568"/>
    </location>
</feature>
<dbReference type="AlphaFoldDB" id="A0A699I1M9"/>
<feature type="compositionally biased region" description="Polar residues" evidence="1">
    <location>
        <begin position="491"/>
        <end position="513"/>
    </location>
</feature>
<evidence type="ECO:0000313" key="2">
    <source>
        <dbReference type="EMBL" id="GEY98761.1"/>
    </source>
</evidence>
<name>A0A699I1M9_TANCI</name>
<accession>A0A699I1M9</accession>
<feature type="region of interest" description="Disordered" evidence="1">
    <location>
        <begin position="828"/>
        <end position="861"/>
    </location>
</feature>
<evidence type="ECO:0000256" key="1">
    <source>
        <dbReference type="SAM" id="MobiDB-lite"/>
    </source>
</evidence>
<feature type="region of interest" description="Disordered" evidence="1">
    <location>
        <begin position="720"/>
        <end position="741"/>
    </location>
</feature>
<feature type="compositionally biased region" description="Polar residues" evidence="1">
    <location>
        <begin position="542"/>
        <end position="556"/>
    </location>
</feature>
<gene>
    <name evidence="2" type="ORF">Tci_470735</name>
</gene>
<proteinExistence type="predicted"/>
<dbReference type="PANTHER" id="PTHR11439:SF509">
    <property type="entry name" value="RNA-DIRECTED DNA POLYMERASE"/>
    <property type="match status" value="1"/>
</dbReference>
<feature type="region of interest" description="Disordered" evidence="1">
    <location>
        <begin position="491"/>
        <end position="525"/>
    </location>
</feature>
<feature type="compositionally biased region" description="Basic and acidic residues" evidence="1">
    <location>
        <begin position="723"/>
        <end position="741"/>
    </location>
</feature>
<comment type="caution">
    <text evidence="2">The sequence shown here is derived from an EMBL/GenBank/DDBJ whole genome shotgun (WGS) entry which is preliminary data.</text>
</comment>